<sequence>MFESKKPRVASKREIQFFFFRVTCSDKLFFLKKHLKSVSASREILDFSALLNSTRADFFTWKFFPKR</sequence>
<organism evidence="1 2">
    <name type="scientific">Leptospira tipperaryensis</name>
    <dbReference type="NCBI Taxonomy" id="2564040"/>
    <lineage>
        <taxon>Bacteria</taxon>
        <taxon>Pseudomonadati</taxon>
        <taxon>Spirochaetota</taxon>
        <taxon>Spirochaetia</taxon>
        <taxon>Leptospirales</taxon>
        <taxon>Leptospiraceae</taxon>
        <taxon>Leptospira</taxon>
    </lineage>
</organism>
<keyword evidence="2" id="KW-1185">Reference proteome</keyword>
<dbReference type="KEGG" id="laj:A0128_04910"/>
<evidence type="ECO:0000313" key="2">
    <source>
        <dbReference type="Proteomes" id="UP000094197"/>
    </source>
</evidence>
<gene>
    <name evidence="1" type="ORF">A0128_04910</name>
</gene>
<name>A0A1D7UUG4_9LEPT</name>
<reference evidence="1 2" key="1">
    <citation type="submission" date="2016-04" db="EMBL/GenBank/DDBJ databases">
        <title>Complete genome seqeunce of Leptospira alstonii serovar Room22.</title>
        <authorList>
            <person name="Nally J.E."/>
            <person name="Bayles D.O."/>
            <person name="Hurley D."/>
            <person name="Fanning S."/>
            <person name="McMahon B.J."/>
            <person name="Arent Z."/>
        </authorList>
    </citation>
    <scope>NUCLEOTIDE SEQUENCE [LARGE SCALE GENOMIC DNA]</scope>
    <source>
        <strain evidence="1 2">GWTS #1</strain>
    </source>
</reference>
<protein>
    <submittedName>
        <fullName evidence="1">Uncharacterized protein</fullName>
    </submittedName>
</protein>
<accession>A0A1D7UUG4</accession>
<dbReference type="AlphaFoldDB" id="A0A1D7UUG4"/>
<proteinExistence type="predicted"/>
<dbReference type="Proteomes" id="UP000094197">
    <property type="component" value="Chromosome 1"/>
</dbReference>
<evidence type="ECO:0000313" key="1">
    <source>
        <dbReference type="EMBL" id="AOP33246.1"/>
    </source>
</evidence>
<dbReference type="EMBL" id="CP015217">
    <property type="protein sequence ID" value="AOP33246.1"/>
    <property type="molecule type" value="Genomic_DNA"/>
</dbReference>